<dbReference type="EMBL" id="PDUG01000004">
    <property type="protein sequence ID" value="PIC36653.1"/>
    <property type="molecule type" value="Genomic_DNA"/>
</dbReference>
<evidence type="ECO:0000256" key="3">
    <source>
        <dbReference type="ARBA" id="ARBA00022771"/>
    </source>
</evidence>
<evidence type="ECO:0000256" key="7">
    <source>
        <dbReference type="ARBA" id="ARBA00023242"/>
    </source>
</evidence>
<protein>
    <submittedName>
        <fullName evidence="8">Uncharacterized protein</fullName>
    </submittedName>
</protein>
<comment type="caution">
    <text evidence="8">The sequence shown here is derived from an EMBL/GenBank/DDBJ whole genome shotgun (WGS) entry which is preliminary data.</text>
</comment>
<dbReference type="InterPro" id="IPR002515">
    <property type="entry name" value="Znf_C2H2C"/>
</dbReference>
<evidence type="ECO:0000256" key="6">
    <source>
        <dbReference type="ARBA" id="ARBA00023163"/>
    </source>
</evidence>
<proteinExistence type="predicted"/>
<accession>A0A2G5UB29</accession>
<keyword evidence="5" id="KW-0805">Transcription regulation</keyword>
<dbReference type="GO" id="GO:0006355">
    <property type="term" value="P:regulation of DNA-templated transcription"/>
    <property type="evidence" value="ECO:0007669"/>
    <property type="project" value="InterPro"/>
</dbReference>
<evidence type="ECO:0000256" key="2">
    <source>
        <dbReference type="ARBA" id="ARBA00022723"/>
    </source>
</evidence>
<evidence type="ECO:0000313" key="8">
    <source>
        <dbReference type="EMBL" id="PIC36653.1"/>
    </source>
</evidence>
<dbReference type="Proteomes" id="UP000230233">
    <property type="component" value="Chromosome IV"/>
</dbReference>
<organism evidence="8 9">
    <name type="scientific">Caenorhabditis nigoni</name>
    <dbReference type="NCBI Taxonomy" id="1611254"/>
    <lineage>
        <taxon>Eukaryota</taxon>
        <taxon>Metazoa</taxon>
        <taxon>Ecdysozoa</taxon>
        <taxon>Nematoda</taxon>
        <taxon>Chromadorea</taxon>
        <taxon>Rhabditida</taxon>
        <taxon>Rhabditina</taxon>
        <taxon>Rhabditomorpha</taxon>
        <taxon>Rhabditoidea</taxon>
        <taxon>Rhabditidae</taxon>
        <taxon>Peloderinae</taxon>
        <taxon>Caenorhabditis</taxon>
    </lineage>
</organism>
<keyword evidence="4" id="KW-0862">Zinc</keyword>
<evidence type="ECO:0000256" key="4">
    <source>
        <dbReference type="ARBA" id="ARBA00022833"/>
    </source>
</evidence>
<keyword evidence="9" id="KW-1185">Reference proteome</keyword>
<comment type="subcellular location">
    <subcellularLocation>
        <location evidence="1">Nucleus</location>
    </subcellularLocation>
</comment>
<name>A0A2G5UB29_9PELO</name>
<keyword evidence="7" id="KW-0539">Nucleus</keyword>
<keyword evidence="3" id="KW-0863">Zinc-finger</keyword>
<dbReference type="PROSITE" id="PS51802">
    <property type="entry name" value="ZF_CCHHC"/>
    <property type="match status" value="1"/>
</dbReference>
<dbReference type="GO" id="GO:0005634">
    <property type="term" value="C:nucleus"/>
    <property type="evidence" value="ECO:0007669"/>
    <property type="project" value="UniProtKB-SubCell"/>
</dbReference>
<evidence type="ECO:0000313" key="9">
    <source>
        <dbReference type="Proteomes" id="UP000230233"/>
    </source>
</evidence>
<keyword evidence="6" id="KW-0804">Transcription</keyword>
<dbReference type="GO" id="GO:0008270">
    <property type="term" value="F:zinc ion binding"/>
    <property type="evidence" value="ECO:0007669"/>
    <property type="project" value="UniProtKB-KW"/>
</dbReference>
<evidence type="ECO:0000256" key="5">
    <source>
        <dbReference type="ARBA" id="ARBA00023015"/>
    </source>
</evidence>
<keyword evidence="2" id="KW-0479">Metal-binding</keyword>
<sequence>MNNDVEYKCLPHAILQAWMCHLKDYGETLDERTRGNRLYKMSLKKRSPNRCAEIHREVSEMKKAAGVVKNQHFDFSDIEKFQTTIFAAKLQIIAIVKDQATPSSSLLFFVASLFLRFSLSMDRLPMIPLLTMLCTAYVKLAGRYSSASQCPVPGCLGWGNTLRTACCYQRKVDACPVFKHMMRKREAAGIAKNQSFDYSDIEKFQATVFAAKLQIIGIVKDQATQYFAGF</sequence>
<dbReference type="OrthoDB" id="10595426at2759"/>
<reference evidence="9" key="1">
    <citation type="submission" date="2017-10" db="EMBL/GenBank/DDBJ databases">
        <title>Rapid genome shrinkage in a self-fertile nematode reveals novel sperm competition proteins.</title>
        <authorList>
            <person name="Yin D."/>
            <person name="Schwarz E.M."/>
            <person name="Thomas C.G."/>
            <person name="Felde R.L."/>
            <person name="Korf I.F."/>
            <person name="Cutter A.D."/>
            <person name="Schartner C.M."/>
            <person name="Ralston E.J."/>
            <person name="Meyer B.J."/>
            <person name="Haag E.S."/>
        </authorList>
    </citation>
    <scope>NUCLEOTIDE SEQUENCE [LARGE SCALE GENOMIC DNA]</scope>
    <source>
        <strain evidence="9">JU1422</strain>
    </source>
</reference>
<evidence type="ECO:0000256" key="1">
    <source>
        <dbReference type="ARBA" id="ARBA00004123"/>
    </source>
</evidence>
<dbReference type="AlphaFoldDB" id="A0A2G5UB29"/>
<gene>
    <name evidence="8" type="primary">Cnig_chr_IV.g15570</name>
    <name evidence="8" type="ORF">B9Z55_015570</name>
</gene>